<dbReference type="AlphaFoldDB" id="A0A1G8W7D9"/>
<gene>
    <name evidence="1" type="ORF">SAMN04490247_3060</name>
</gene>
<proteinExistence type="predicted"/>
<organism evidence="1 2">
    <name type="scientific">Salimicrobium halophilum</name>
    <dbReference type="NCBI Taxonomy" id="86666"/>
    <lineage>
        <taxon>Bacteria</taxon>
        <taxon>Bacillati</taxon>
        <taxon>Bacillota</taxon>
        <taxon>Bacilli</taxon>
        <taxon>Bacillales</taxon>
        <taxon>Bacillaceae</taxon>
        <taxon>Salimicrobium</taxon>
    </lineage>
</organism>
<evidence type="ECO:0000313" key="1">
    <source>
        <dbReference type="EMBL" id="SDJ74053.1"/>
    </source>
</evidence>
<protein>
    <submittedName>
        <fullName evidence="1">Uncharacterized protein</fullName>
    </submittedName>
</protein>
<sequence length="181" mass="21464">MFEKLMIPSSVSAKSEKGNEELFVFEDEAGFILTKDQVIHGEHSLMDIINKAIAFYDAEGAQEWIERVNKIKAIKYFSSMSHDEDFKQNENGKFIIPEVNMRYKEFRSNLKRDWSFKCDWCGKKVSSKTDTHYYTLNFPQIPGLMSDYFKRGCSEVCANSIWKDEFKKWIYDNEYQDFFEL</sequence>
<reference evidence="2" key="1">
    <citation type="submission" date="2016-10" db="EMBL/GenBank/DDBJ databases">
        <authorList>
            <person name="Varghese N."/>
            <person name="Submissions S."/>
        </authorList>
    </citation>
    <scope>NUCLEOTIDE SEQUENCE [LARGE SCALE GENOMIC DNA]</scope>
    <source>
        <strain evidence="2">DSM 4771</strain>
    </source>
</reference>
<dbReference type="OrthoDB" id="2988032at2"/>
<dbReference type="EMBL" id="FNEV01000013">
    <property type="protein sequence ID" value="SDJ74053.1"/>
    <property type="molecule type" value="Genomic_DNA"/>
</dbReference>
<accession>A0A1G8W7D9</accession>
<name>A0A1G8W7D9_9BACI</name>
<evidence type="ECO:0000313" key="2">
    <source>
        <dbReference type="Proteomes" id="UP000199225"/>
    </source>
</evidence>
<dbReference type="STRING" id="86666.SAMN04490247_3060"/>
<dbReference type="RefSeq" id="WP_093194717.1">
    <property type="nucleotide sequence ID" value="NZ_FNEV01000013.1"/>
</dbReference>
<dbReference type="Proteomes" id="UP000199225">
    <property type="component" value="Unassembled WGS sequence"/>
</dbReference>
<keyword evidence="2" id="KW-1185">Reference proteome</keyword>